<accession>A0A1S8BMY9</accession>
<feature type="transmembrane region" description="Helical" evidence="10">
    <location>
        <begin position="677"/>
        <end position="701"/>
    </location>
</feature>
<comment type="similarity">
    <text evidence="2">Belongs to the ABC transporter superfamily. ABCG family. PDR (TC 3.A.1.205) subfamily.</text>
</comment>
<protein>
    <submittedName>
        <fullName evidence="12">Brefeldin A resistance protein</fullName>
    </submittedName>
</protein>
<feature type="transmembrane region" description="Helical" evidence="10">
    <location>
        <begin position="713"/>
        <end position="731"/>
    </location>
</feature>
<keyword evidence="4 10" id="KW-0812">Transmembrane</keyword>
<dbReference type="Pfam" id="PF14510">
    <property type="entry name" value="ABC_trans_N"/>
    <property type="match status" value="1"/>
</dbReference>
<dbReference type="InterPro" id="IPR017871">
    <property type="entry name" value="ABC_transporter-like_CS"/>
</dbReference>
<feature type="compositionally biased region" description="Polar residues" evidence="9">
    <location>
        <begin position="38"/>
        <end position="54"/>
    </location>
</feature>
<feature type="region of interest" description="Disordered" evidence="9">
    <location>
        <begin position="161"/>
        <end position="182"/>
    </location>
</feature>
<dbReference type="OrthoDB" id="245989at2759"/>
<evidence type="ECO:0000313" key="12">
    <source>
        <dbReference type="EMBL" id="OMP88608.1"/>
    </source>
</evidence>
<dbReference type="InterPro" id="IPR034001">
    <property type="entry name" value="ABCG_PDR_1"/>
</dbReference>
<dbReference type="InterPro" id="IPR027417">
    <property type="entry name" value="P-loop_NTPase"/>
</dbReference>
<evidence type="ECO:0000256" key="10">
    <source>
        <dbReference type="SAM" id="Phobius"/>
    </source>
</evidence>
<feature type="transmembrane region" description="Helical" evidence="10">
    <location>
        <begin position="852"/>
        <end position="870"/>
    </location>
</feature>
<name>A0A1S8BMY9_9PEZI</name>
<feature type="domain" description="ABC transporter" evidence="11">
    <location>
        <begin position="945"/>
        <end position="1188"/>
    </location>
</feature>
<feature type="transmembrane region" description="Helical" evidence="10">
    <location>
        <begin position="1351"/>
        <end position="1382"/>
    </location>
</feature>
<feature type="transmembrane region" description="Helical" evidence="10">
    <location>
        <begin position="1394"/>
        <end position="1414"/>
    </location>
</feature>
<evidence type="ECO:0000256" key="5">
    <source>
        <dbReference type="ARBA" id="ARBA00022741"/>
    </source>
</evidence>
<dbReference type="Pfam" id="PF06422">
    <property type="entry name" value="PDR_CDR"/>
    <property type="match status" value="1"/>
</dbReference>
<keyword evidence="3" id="KW-0813">Transport</keyword>
<feature type="transmembrane region" description="Helical" evidence="10">
    <location>
        <begin position="743"/>
        <end position="763"/>
    </location>
</feature>
<dbReference type="InterPro" id="IPR043926">
    <property type="entry name" value="ABCG_dom"/>
</dbReference>
<evidence type="ECO:0000256" key="3">
    <source>
        <dbReference type="ARBA" id="ARBA00022448"/>
    </source>
</evidence>
<dbReference type="FunFam" id="3.40.50.300:FF:000054">
    <property type="entry name" value="ABC multidrug transporter atrF"/>
    <property type="match status" value="1"/>
</dbReference>
<evidence type="ECO:0000256" key="6">
    <source>
        <dbReference type="ARBA" id="ARBA00022840"/>
    </source>
</evidence>
<evidence type="ECO:0000313" key="13">
    <source>
        <dbReference type="Proteomes" id="UP000190776"/>
    </source>
</evidence>
<dbReference type="GO" id="GO:0140359">
    <property type="term" value="F:ABC-type transporter activity"/>
    <property type="evidence" value="ECO:0007669"/>
    <property type="project" value="InterPro"/>
</dbReference>
<evidence type="ECO:0000256" key="1">
    <source>
        <dbReference type="ARBA" id="ARBA00004141"/>
    </source>
</evidence>
<dbReference type="PROSITE" id="PS00211">
    <property type="entry name" value="ABC_TRANSPORTER_1"/>
    <property type="match status" value="1"/>
</dbReference>
<dbReference type="SMART" id="SM00382">
    <property type="entry name" value="AAA"/>
    <property type="match status" value="2"/>
</dbReference>
<dbReference type="InterPro" id="IPR003593">
    <property type="entry name" value="AAA+_ATPase"/>
</dbReference>
<proteinExistence type="inferred from homology"/>
<dbReference type="PANTHER" id="PTHR19241">
    <property type="entry name" value="ATP-BINDING CASSETTE TRANSPORTER"/>
    <property type="match status" value="1"/>
</dbReference>
<organism evidence="12 13">
    <name type="scientific">Diplodia seriata</name>
    <dbReference type="NCBI Taxonomy" id="420778"/>
    <lineage>
        <taxon>Eukaryota</taxon>
        <taxon>Fungi</taxon>
        <taxon>Dikarya</taxon>
        <taxon>Ascomycota</taxon>
        <taxon>Pezizomycotina</taxon>
        <taxon>Dothideomycetes</taxon>
        <taxon>Dothideomycetes incertae sedis</taxon>
        <taxon>Botryosphaeriales</taxon>
        <taxon>Botryosphaeriaceae</taxon>
        <taxon>Diplodia</taxon>
    </lineage>
</organism>
<keyword evidence="8 10" id="KW-0472">Membrane</keyword>
<dbReference type="InterPro" id="IPR013525">
    <property type="entry name" value="ABC2_TM"/>
</dbReference>
<evidence type="ECO:0000256" key="4">
    <source>
        <dbReference type="ARBA" id="ARBA00022692"/>
    </source>
</evidence>
<dbReference type="Proteomes" id="UP000190776">
    <property type="component" value="Unassembled WGS sequence"/>
</dbReference>
<evidence type="ECO:0000259" key="11">
    <source>
        <dbReference type="PROSITE" id="PS50893"/>
    </source>
</evidence>
<reference evidence="12 13" key="1">
    <citation type="submission" date="2017-01" db="EMBL/GenBank/DDBJ databases">
        <title>Draft genome sequence of Diplodia seriata F98.1, a fungal species involved in grapevine trunk diseases.</title>
        <authorList>
            <person name="Robert-Siegwald G."/>
            <person name="Vallet J."/>
            <person name="Abou-Mansour E."/>
            <person name="Xu J."/>
            <person name="Rey P."/>
            <person name="Bertsch C."/>
            <person name="Rego C."/>
            <person name="Larignon P."/>
            <person name="Fontaine F."/>
            <person name="Lebrun M.-H."/>
        </authorList>
    </citation>
    <scope>NUCLEOTIDE SEQUENCE [LARGE SCALE GENOMIC DNA]</scope>
    <source>
        <strain evidence="12 13">F98.1</strain>
    </source>
</reference>
<feature type="compositionally biased region" description="Low complexity" evidence="9">
    <location>
        <begin position="918"/>
        <end position="928"/>
    </location>
</feature>
<keyword evidence="6" id="KW-0067">ATP-binding</keyword>
<feature type="region of interest" description="Disordered" evidence="9">
    <location>
        <begin position="1"/>
        <end position="149"/>
    </location>
</feature>
<dbReference type="CDD" id="cd03232">
    <property type="entry name" value="ABCG_PDR_domain2"/>
    <property type="match status" value="1"/>
</dbReference>
<dbReference type="GO" id="GO:0016020">
    <property type="term" value="C:membrane"/>
    <property type="evidence" value="ECO:0007669"/>
    <property type="project" value="UniProtKB-SubCell"/>
</dbReference>
<feature type="compositionally biased region" description="Basic and acidic residues" evidence="9">
    <location>
        <begin position="1"/>
        <end position="11"/>
    </location>
</feature>
<dbReference type="GO" id="GO:0005524">
    <property type="term" value="F:ATP binding"/>
    <property type="evidence" value="ECO:0007669"/>
    <property type="project" value="UniProtKB-KW"/>
</dbReference>
<dbReference type="Pfam" id="PF19055">
    <property type="entry name" value="ABC2_membrane_7"/>
    <property type="match status" value="1"/>
</dbReference>
<dbReference type="CDD" id="cd03233">
    <property type="entry name" value="ABCG_PDR_domain1"/>
    <property type="match status" value="1"/>
</dbReference>
<comment type="caution">
    <text evidence="12">The sequence shown here is derived from an EMBL/GenBank/DDBJ whole genome shotgun (WGS) entry which is preliminary data.</text>
</comment>
<evidence type="ECO:0000256" key="2">
    <source>
        <dbReference type="ARBA" id="ARBA00006012"/>
    </source>
</evidence>
<dbReference type="InterPro" id="IPR029481">
    <property type="entry name" value="ABC_trans_N"/>
</dbReference>
<feature type="compositionally biased region" description="Basic and acidic residues" evidence="9">
    <location>
        <begin position="94"/>
        <end position="113"/>
    </location>
</feature>
<dbReference type="PROSITE" id="PS50893">
    <property type="entry name" value="ABC_TRANSPORTER_2"/>
    <property type="match status" value="2"/>
</dbReference>
<feature type="domain" description="ABC transporter" evidence="11">
    <location>
        <begin position="246"/>
        <end position="499"/>
    </location>
</feature>
<dbReference type="InterPro" id="IPR003439">
    <property type="entry name" value="ABC_transporter-like_ATP-bd"/>
</dbReference>
<dbReference type="EMBL" id="MSZU01000074">
    <property type="protein sequence ID" value="OMP88608.1"/>
    <property type="molecule type" value="Genomic_DNA"/>
</dbReference>
<evidence type="ECO:0000256" key="9">
    <source>
        <dbReference type="SAM" id="MobiDB-lite"/>
    </source>
</evidence>
<dbReference type="GO" id="GO:0016887">
    <property type="term" value="F:ATP hydrolysis activity"/>
    <property type="evidence" value="ECO:0007669"/>
    <property type="project" value="InterPro"/>
</dbReference>
<sequence length="1694" mass="187915">MDSDHSEKPTPDVEGEIPGGWLETPATTNEPIEYPGTARQTSSPSVRRTGSAQQHPLHVATLINNHGRTSSSGEVTAVPSPKDEESIYTPVSGHGEEDGHMRESIEDYHSDKEKDDDEAGGFMPIKTGQSQHQQQQRPGMKTTASGRAMTEDDLFRVLSRRRTNQSASTAAAGDQDPEHAAEQEEINRLMSRMFGQSRQQNSEEERTRHTGVVFKDLTVKGMGVGAALQPTTGDIFLNPARFVGNLVAKGPRRAAGKPPVRTLIDNFSGCVKPGEMLLVLGRPGAGCSTFLKVVGNQRFGYESVEGDVTYGGTSADVMAKKYRSEVLYNPEEDLHYATLSVKNTLTFALKTKTPGQDSRKEGESKQEYVREFLRVVSKLFWIEHTLGTKVGSAFVRGVSGGEKKRVSIAEAMITKASVQAWDNSTKGLDASTALEYVQSLRSLTNMARVSTSVALYQAGESLYDLFDKVVLIDEGKCCYFGPADEAPAYFKELGFVQPPRWTNADFLTSVTDPHERHVKEGWENRIPRSAEQFADAFFKSERHRKNLKEIEEFQEETRLQEEERRAAASKATKTKNYTISFPQQVIACTKRQFLVMIGDKQSLAGKWGGILFQALIVGSLFYDQPKTAAGVFTRGGVMFFMLLFNALLALAELTAAFDSRPILLKHKSFSFYRPAAYALAQTVVDVPLVLIQVAIFDIVVYFMSNLQRTASQFFISLLFLFILTMTMYAFFRAIGALVDSLDVATRLTGVAIQILVVYTGYLIPPRKMHPWFSWLRWVNPVQYGFEGLMANEFYNLDIECVAPYLVPQVPGARPQYQTCALQGSQPGRTTVAGADYISVAYSYSRSHLWRNFGIICAFFIFFVCLTALGMELQKPNKGGGSVTIYKRGQAPESVKKEMESSSEKGDEEKGRQNGVAAGSTEGETSSGTEKSDAEAKGVAKNDTIFTWQNVNYTIPYEGAERKLLQNVQGYVKPGKLTALMGASGAGKTTLLNTLAQRIRFGVVTGDFLVDGRPLPLSFQRSTGFAEQQDVHEATSTVREALRFSAKLRQPREVPLQEKYDYVEKIIDLLEMREIAGATVGKPGVGLNQEQRKRLTIGVELASKPELLMFLDEPTSGLDSGAAFNIVRFLRKLADAGQAILCTIHQPSSVLFENFDQLLLLKSGGRTVYFGELGHDSRNLINYLERNGAKKCPSKMNPAEYMLEAIGAGNPDYKGQDWGDVWEGSPENEQLSQEVQQIISDRRQAGNKEKVRDDREYAMPLSTQVFTVLKRSFVAMYRSPQYVMGMTMLHIFTGLFNGFTFWNVGHSQIDMQSRLFSTFMTLTISPPLIQQLQPRFLEARSIFESRESNSKIYSWFAFTTAAIVSEIPYRLVAGTIYWACWYFPPNFPRDTSTSVSIWAFVMVFELYYLGFGQAIASFSPNELLASLLVPIFFLFVVSFCGVVVPYATLPYFWRSWMYHLSPFRYLLEGFLGLLTHNQRVQCDSSEIARFNAPPGQTCESYAGVPTNSDGTCGYCQYATGDQFVSALSLFPELSLSPRPFPRPLLGMGLAAVKLSPQLAREIGTPPRQQLGRYRNGPGAEWAKRREGCLCWWARLFVGGSATAPSMRDQGAPPSFPNPRMCLSAPASALCAGILGCGFSPHLRFRCRSSFFFFRVKLTQRHRPRASMSSTVMSGATLASCVSALATVGSGGCADN</sequence>
<keyword evidence="5" id="KW-0547">Nucleotide-binding</keyword>
<feature type="transmembrane region" description="Helical" evidence="10">
    <location>
        <begin position="604"/>
        <end position="623"/>
    </location>
</feature>
<dbReference type="InterPro" id="IPR010929">
    <property type="entry name" value="PDR_CDR_ABC"/>
</dbReference>
<dbReference type="FunFam" id="3.40.50.300:FF:002416">
    <property type="entry name" value="ABC multidrug transporter (Eurofung)"/>
    <property type="match status" value="1"/>
</dbReference>
<keyword evidence="7 10" id="KW-1133">Transmembrane helix</keyword>
<feature type="transmembrane region" description="Helical" evidence="10">
    <location>
        <begin position="1426"/>
        <end position="1452"/>
    </location>
</feature>
<feature type="region of interest" description="Disordered" evidence="9">
    <location>
        <begin position="891"/>
        <end position="935"/>
    </location>
</feature>
<dbReference type="SUPFAM" id="SSF52540">
    <property type="entry name" value="P-loop containing nucleoside triphosphate hydrolases"/>
    <property type="match status" value="2"/>
</dbReference>
<dbReference type="STRING" id="420778.A0A1S8BMY9"/>
<gene>
    <name evidence="12" type="ORF">BK809_0005327</name>
</gene>
<evidence type="ECO:0000256" key="7">
    <source>
        <dbReference type="ARBA" id="ARBA00022989"/>
    </source>
</evidence>
<feature type="transmembrane region" description="Helical" evidence="10">
    <location>
        <begin position="635"/>
        <end position="657"/>
    </location>
</feature>
<dbReference type="Pfam" id="PF01061">
    <property type="entry name" value="ABC2_membrane"/>
    <property type="match status" value="2"/>
</dbReference>
<feature type="compositionally biased region" description="Polar residues" evidence="9">
    <location>
        <begin position="62"/>
        <end position="74"/>
    </location>
</feature>
<dbReference type="Gene3D" id="3.40.50.300">
    <property type="entry name" value="P-loop containing nucleotide triphosphate hydrolases"/>
    <property type="match status" value="2"/>
</dbReference>
<dbReference type="InterPro" id="IPR034003">
    <property type="entry name" value="ABCG_PDR_2"/>
</dbReference>
<feature type="compositionally biased region" description="Basic and acidic residues" evidence="9">
    <location>
        <begin position="893"/>
        <end position="911"/>
    </location>
</feature>
<dbReference type="Pfam" id="PF00005">
    <property type="entry name" value="ABC_tran"/>
    <property type="match status" value="2"/>
</dbReference>
<feature type="transmembrane region" description="Helical" evidence="10">
    <location>
        <begin position="1281"/>
        <end position="1301"/>
    </location>
</feature>
<evidence type="ECO:0000256" key="8">
    <source>
        <dbReference type="ARBA" id="ARBA00023136"/>
    </source>
</evidence>
<comment type="subcellular location">
    <subcellularLocation>
        <location evidence="1">Membrane</location>
        <topology evidence="1">Multi-pass membrane protein</topology>
    </subcellularLocation>
</comment>